<sequence>MQDGNKNDSGISTCLLVTHFYEEFELAVQTGNCNDASLLESQADKVYELAENLEIIIREQGG</sequence>
<comment type="caution">
    <text evidence="1">The sequence shown here is derived from an EMBL/GenBank/DDBJ whole genome shotgun (WGS) entry which is preliminary data.</text>
</comment>
<reference evidence="1" key="2">
    <citation type="journal article" date="2022" name="Microbiol. Resour. Announc.">
        <title>Metagenome Sequencing to Explore Phylogenomics of Terrestrial Cyanobacteria.</title>
        <authorList>
            <person name="Ward R.D."/>
            <person name="Stajich J.E."/>
            <person name="Johansen J.R."/>
            <person name="Huntemann M."/>
            <person name="Clum A."/>
            <person name="Foster B."/>
            <person name="Foster B."/>
            <person name="Roux S."/>
            <person name="Palaniappan K."/>
            <person name="Varghese N."/>
            <person name="Mukherjee S."/>
            <person name="Reddy T.B.K."/>
            <person name="Daum C."/>
            <person name="Copeland A."/>
            <person name="Chen I.A."/>
            <person name="Ivanova N.N."/>
            <person name="Kyrpides N.C."/>
            <person name="Shapiro N."/>
            <person name="Eloe-Fadrosh E.A."/>
            <person name="Pietrasiak N."/>
        </authorList>
    </citation>
    <scope>NUCLEOTIDE SEQUENCE</scope>
    <source>
        <strain evidence="1">GSE-NOS-MK-12-04C</strain>
    </source>
</reference>
<dbReference type="Proteomes" id="UP000729701">
    <property type="component" value="Unassembled WGS sequence"/>
</dbReference>
<protein>
    <submittedName>
        <fullName evidence="1">Uncharacterized protein</fullName>
    </submittedName>
</protein>
<proteinExistence type="predicted"/>
<evidence type="ECO:0000313" key="1">
    <source>
        <dbReference type="EMBL" id="MBW4670663.1"/>
    </source>
</evidence>
<accession>A0A951UUG4</accession>
<evidence type="ECO:0000313" key="2">
    <source>
        <dbReference type="Proteomes" id="UP000729701"/>
    </source>
</evidence>
<dbReference type="EMBL" id="JAHHGZ010000033">
    <property type="protein sequence ID" value="MBW4670663.1"/>
    <property type="molecule type" value="Genomic_DNA"/>
</dbReference>
<name>A0A951UUG4_9CYAN</name>
<organism evidence="1 2">
    <name type="scientific">Cyanomargarita calcarea GSE-NOS-MK-12-04C</name>
    <dbReference type="NCBI Taxonomy" id="2839659"/>
    <lineage>
        <taxon>Bacteria</taxon>
        <taxon>Bacillati</taxon>
        <taxon>Cyanobacteriota</taxon>
        <taxon>Cyanophyceae</taxon>
        <taxon>Nostocales</taxon>
        <taxon>Cyanomargaritaceae</taxon>
        <taxon>Cyanomargarita</taxon>
    </lineage>
</organism>
<dbReference type="AlphaFoldDB" id="A0A951UUG4"/>
<reference evidence="1" key="1">
    <citation type="submission" date="2021-05" db="EMBL/GenBank/DDBJ databases">
        <authorList>
            <person name="Pietrasiak N."/>
            <person name="Ward R."/>
            <person name="Stajich J.E."/>
            <person name="Kurbessoian T."/>
        </authorList>
    </citation>
    <scope>NUCLEOTIDE SEQUENCE</scope>
    <source>
        <strain evidence="1">GSE-NOS-MK-12-04C</strain>
    </source>
</reference>
<gene>
    <name evidence="1" type="ORF">KME60_25390</name>
</gene>